<evidence type="ECO:0000313" key="2">
    <source>
        <dbReference type="Proteomes" id="UP000437017"/>
    </source>
</evidence>
<organism evidence="1 2">
    <name type="scientific">Balaenoptera physalus</name>
    <name type="common">Fin whale</name>
    <name type="synonym">Balaena physalus</name>
    <dbReference type="NCBI Taxonomy" id="9770"/>
    <lineage>
        <taxon>Eukaryota</taxon>
        <taxon>Metazoa</taxon>
        <taxon>Chordata</taxon>
        <taxon>Craniata</taxon>
        <taxon>Vertebrata</taxon>
        <taxon>Euteleostomi</taxon>
        <taxon>Mammalia</taxon>
        <taxon>Eutheria</taxon>
        <taxon>Laurasiatheria</taxon>
        <taxon>Artiodactyla</taxon>
        <taxon>Whippomorpha</taxon>
        <taxon>Cetacea</taxon>
        <taxon>Mysticeti</taxon>
        <taxon>Balaenopteridae</taxon>
        <taxon>Balaenoptera</taxon>
    </lineage>
</organism>
<dbReference type="EMBL" id="SGJD01002381">
    <property type="protein sequence ID" value="KAB0395742.1"/>
    <property type="molecule type" value="Genomic_DNA"/>
</dbReference>
<accession>A0A643C6Q5</accession>
<proteinExistence type="predicted"/>
<dbReference type="Proteomes" id="UP000437017">
    <property type="component" value="Unassembled WGS sequence"/>
</dbReference>
<gene>
    <name evidence="1" type="ORF">E2I00_001924</name>
</gene>
<dbReference type="OrthoDB" id="417252at2759"/>
<sequence>MGVHRDLYSGDIPRALREGTVVVVFQTETKRARENFEKPEITSHLATAVITFKDVWNCRPVPKELDKSLNRSLIHTKTLLLSFLNTYMLTWILIQSRKRLSVQTFCHIHQYISINMLPDKLKKISAVTER</sequence>
<evidence type="ECO:0000313" key="1">
    <source>
        <dbReference type="EMBL" id="KAB0395742.1"/>
    </source>
</evidence>
<keyword evidence="2" id="KW-1185">Reference proteome</keyword>
<name>A0A643C6Q5_BALPH</name>
<dbReference type="AlphaFoldDB" id="A0A643C6Q5"/>
<protein>
    <submittedName>
        <fullName evidence="1">Uncharacterized protein</fullName>
    </submittedName>
</protein>
<reference evidence="1 2" key="1">
    <citation type="journal article" date="2019" name="PLoS ONE">
        <title>Genomic analyses reveal an absence of contemporary introgressive admixture between fin whales and blue whales, despite known hybrids.</title>
        <authorList>
            <person name="Westbury M.V."/>
            <person name="Petersen B."/>
            <person name="Lorenzen E.D."/>
        </authorList>
    </citation>
    <scope>NUCLEOTIDE SEQUENCE [LARGE SCALE GENOMIC DNA]</scope>
    <source>
        <strain evidence="1">FinWhale-01</strain>
    </source>
</reference>
<comment type="caution">
    <text evidence="1">The sequence shown here is derived from an EMBL/GenBank/DDBJ whole genome shotgun (WGS) entry which is preliminary data.</text>
</comment>